<evidence type="ECO:0000256" key="10">
    <source>
        <dbReference type="ARBA" id="ARBA00023204"/>
    </source>
</evidence>
<dbReference type="InterPro" id="IPR011604">
    <property type="entry name" value="PDDEXK-like_dom_sf"/>
</dbReference>
<evidence type="ECO:0000256" key="6">
    <source>
        <dbReference type="ARBA" id="ARBA00022806"/>
    </source>
</evidence>
<evidence type="ECO:0000256" key="15">
    <source>
        <dbReference type="PROSITE-ProRule" id="PRU00560"/>
    </source>
</evidence>
<evidence type="ECO:0000256" key="13">
    <source>
        <dbReference type="ARBA" id="ARBA00034808"/>
    </source>
</evidence>
<feature type="domain" description="UvrD-like helicase C-terminal" evidence="17">
    <location>
        <begin position="335"/>
        <end position="604"/>
    </location>
</feature>
<dbReference type="Pfam" id="PF12705">
    <property type="entry name" value="PDDEXK_1"/>
    <property type="match status" value="1"/>
</dbReference>
<evidence type="ECO:0000256" key="4">
    <source>
        <dbReference type="ARBA" id="ARBA00022763"/>
    </source>
</evidence>
<dbReference type="SUPFAM" id="SSF52540">
    <property type="entry name" value="P-loop containing nucleoside triphosphate hydrolases"/>
    <property type="match status" value="1"/>
</dbReference>
<dbReference type="InterPro" id="IPR027417">
    <property type="entry name" value="P-loop_NTPase"/>
</dbReference>
<dbReference type="GO" id="GO:0005524">
    <property type="term" value="F:ATP binding"/>
    <property type="evidence" value="ECO:0007669"/>
    <property type="project" value="UniProtKB-UniRule"/>
</dbReference>
<keyword evidence="2" id="KW-0540">Nuclease</keyword>
<evidence type="ECO:0000256" key="3">
    <source>
        <dbReference type="ARBA" id="ARBA00022741"/>
    </source>
</evidence>
<dbReference type="InterPro" id="IPR014016">
    <property type="entry name" value="UvrD-like_ATP-bd"/>
</dbReference>
<keyword evidence="11" id="KW-0413">Isomerase</keyword>
<dbReference type="EC" id="5.6.2.4" evidence="13"/>
<dbReference type="Gene3D" id="3.40.50.300">
    <property type="entry name" value="P-loop containing nucleotide triphosphate hydrolases"/>
    <property type="match status" value="2"/>
</dbReference>
<dbReference type="GO" id="GO:0003677">
    <property type="term" value="F:DNA binding"/>
    <property type="evidence" value="ECO:0007669"/>
    <property type="project" value="UniProtKB-KW"/>
</dbReference>
<dbReference type="PROSITE" id="PS51198">
    <property type="entry name" value="UVRD_HELICASE_ATP_BIND"/>
    <property type="match status" value="1"/>
</dbReference>
<dbReference type="InterPro" id="IPR000212">
    <property type="entry name" value="DNA_helicase_UvrD/REP"/>
</dbReference>
<protein>
    <recommendedName>
        <fullName evidence="13">DNA 3'-5' helicase</fullName>
        <ecNumber evidence="13">5.6.2.4</ecNumber>
    </recommendedName>
</protein>
<keyword evidence="7" id="KW-0269">Exonuclease</keyword>
<evidence type="ECO:0000256" key="5">
    <source>
        <dbReference type="ARBA" id="ARBA00022801"/>
    </source>
</evidence>
<evidence type="ECO:0000259" key="17">
    <source>
        <dbReference type="PROSITE" id="PS51217"/>
    </source>
</evidence>
<keyword evidence="5 15" id="KW-0378">Hydrolase</keyword>
<dbReference type="GO" id="GO:0005829">
    <property type="term" value="C:cytosol"/>
    <property type="evidence" value="ECO:0007669"/>
    <property type="project" value="TreeGrafter"/>
</dbReference>
<proteinExistence type="inferred from homology"/>
<evidence type="ECO:0000256" key="7">
    <source>
        <dbReference type="ARBA" id="ARBA00022839"/>
    </source>
</evidence>
<dbReference type="InterPro" id="IPR013986">
    <property type="entry name" value="DExx_box_DNA_helicase_dom_sf"/>
</dbReference>
<feature type="domain" description="UvrD-like helicase ATP-binding" evidence="16">
    <location>
        <begin position="14"/>
        <end position="334"/>
    </location>
</feature>
<sequence length="977" mass="110881">MKDFKSSRFDQIYTSLNSEQKCAVDTIDGPVMVIAGPGTGKTTMLTLRIANILRQTDTPPDAILALTFTESGVRSMRKKLAEIIGPVAYQVRIHTFHGFANDIIKTYPERFSKIIGSEHVKEMDALRLAESIIETEKFELIRPKNDPTYYVQKVLSAVDEMKRDAVTPPDFEKFLNKKEKEVLDSCDLYHAKGKYAGQMKGVYKDELERIAKARELLHFYVVYEERLAKERLYDYADMIMEVVSLLETDTSFSLRVQESFIYVLADEHQDANNAQNRLLEAISSFHDNPNLFIVGDEKQAIFRFQGASLENFLYFKKKFKGATVITLSENYRSSQNILDAAHSLISWNQTPDESLRKELVSGGKCDGPVVSVMSLYDPVTECAYIADEIKKIIGEGEKPSEISVLVRDNKRAEGVKRALLSRGIAVAESTKGDVFMHPYLEAFVAFLGLISSPSDKELLGRVIMSAFTGIDPFTASQALSLAIKSRVSLLEALDSFPELVSWKRQFNRWVKLASSEPLMSAIDSVAHESGFVPSILRHPDGHELIRYYDALLDTAMHYAERNRAATISQFVLELNHAREYGKTILAPRLPPDGVNLMTAHGSKGLEFNHVFIVHANDGVWGGKRTRQSFVLPTGAERGEVEDERRLFYVALTRARKNVFITYAIHGMDGKNLSPAQFIYEIREDRRKETEISKIDSAALSLAPEVGKKSLFTDSNYIKKLFVERGFPVTHLNNFIECPWKYFFLDLLRLPRAQESHQLYGSAIHQALNDYFSAYAREEDISIEKTLELFENYLYRTHMSERDLSVFIAEGKDELRGYLNRGGFPRSLWSEYVVTGVPFLVGDIEIILNGKLDRVEMILDGVVNVVDVKTGKVKSRNDILGKTKNADGNIFRQLTFYRLLLDSWKGGTWRMESGTIDFVKPRESGEYSREIFEISNADVETLKVLIEEVAKKILNLSFETPGCGEKECEWCRMKDAMK</sequence>
<dbReference type="Gene3D" id="3.90.320.10">
    <property type="match status" value="1"/>
</dbReference>
<dbReference type="Gene3D" id="1.10.486.10">
    <property type="entry name" value="PCRA, domain 4"/>
    <property type="match status" value="1"/>
</dbReference>
<dbReference type="Proteomes" id="UP000228700">
    <property type="component" value="Unassembled WGS sequence"/>
</dbReference>
<dbReference type="GO" id="GO:0000725">
    <property type="term" value="P:recombinational repair"/>
    <property type="evidence" value="ECO:0007669"/>
    <property type="project" value="TreeGrafter"/>
</dbReference>
<comment type="catalytic activity">
    <reaction evidence="14">
        <text>ATP + H2O = ADP + phosphate + H(+)</text>
        <dbReference type="Rhea" id="RHEA:13065"/>
        <dbReference type="ChEBI" id="CHEBI:15377"/>
        <dbReference type="ChEBI" id="CHEBI:15378"/>
        <dbReference type="ChEBI" id="CHEBI:30616"/>
        <dbReference type="ChEBI" id="CHEBI:43474"/>
        <dbReference type="ChEBI" id="CHEBI:456216"/>
        <dbReference type="EC" id="5.6.2.4"/>
    </reaction>
</comment>
<keyword evidence="6 15" id="KW-0347">Helicase</keyword>
<evidence type="ECO:0000259" key="16">
    <source>
        <dbReference type="PROSITE" id="PS51198"/>
    </source>
</evidence>
<dbReference type="Pfam" id="PF00580">
    <property type="entry name" value="UvrD-helicase"/>
    <property type="match status" value="1"/>
</dbReference>
<dbReference type="GO" id="GO:0004527">
    <property type="term" value="F:exonuclease activity"/>
    <property type="evidence" value="ECO:0007669"/>
    <property type="project" value="UniProtKB-KW"/>
</dbReference>
<evidence type="ECO:0000256" key="11">
    <source>
        <dbReference type="ARBA" id="ARBA00023235"/>
    </source>
</evidence>
<dbReference type="CDD" id="cd17932">
    <property type="entry name" value="DEXQc_UvrD"/>
    <property type="match status" value="1"/>
</dbReference>
<dbReference type="GO" id="GO:0043138">
    <property type="term" value="F:3'-5' DNA helicase activity"/>
    <property type="evidence" value="ECO:0007669"/>
    <property type="project" value="UniProtKB-EC"/>
</dbReference>
<accession>A0A2M8LBQ9</accession>
<keyword evidence="4" id="KW-0227">DNA damage</keyword>
<evidence type="ECO:0000256" key="1">
    <source>
        <dbReference type="ARBA" id="ARBA00009922"/>
    </source>
</evidence>
<dbReference type="PANTHER" id="PTHR11070">
    <property type="entry name" value="UVRD / RECB / PCRA DNA HELICASE FAMILY MEMBER"/>
    <property type="match status" value="1"/>
</dbReference>
<dbReference type="InterPro" id="IPR014017">
    <property type="entry name" value="DNA_helicase_UvrD-like_C"/>
</dbReference>
<organism evidence="18 19">
    <name type="scientific">Candidatus Taylorbacteria bacterium CG10_big_fil_rev_8_21_14_0_10_41_48</name>
    <dbReference type="NCBI Taxonomy" id="1975024"/>
    <lineage>
        <taxon>Bacteria</taxon>
        <taxon>Candidatus Tayloriibacteriota</taxon>
    </lineage>
</organism>
<evidence type="ECO:0000313" key="18">
    <source>
        <dbReference type="EMBL" id="PJE74053.1"/>
    </source>
</evidence>
<dbReference type="InterPro" id="IPR038726">
    <property type="entry name" value="PDDEXK_AddAB-type"/>
</dbReference>
<keyword evidence="8 15" id="KW-0067">ATP-binding</keyword>
<evidence type="ECO:0000256" key="8">
    <source>
        <dbReference type="ARBA" id="ARBA00022840"/>
    </source>
</evidence>
<evidence type="ECO:0000256" key="9">
    <source>
        <dbReference type="ARBA" id="ARBA00023125"/>
    </source>
</evidence>
<dbReference type="Gene3D" id="1.10.10.160">
    <property type="match status" value="1"/>
</dbReference>
<keyword evidence="9" id="KW-0238">DNA-binding</keyword>
<keyword evidence="3 15" id="KW-0547">Nucleotide-binding</keyword>
<gene>
    <name evidence="18" type="ORF">COV01_03055</name>
</gene>
<evidence type="ECO:0000256" key="14">
    <source>
        <dbReference type="ARBA" id="ARBA00048988"/>
    </source>
</evidence>
<name>A0A2M8LBQ9_9BACT</name>
<dbReference type="PROSITE" id="PS51217">
    <property type="entry name" value="UVRD_HELICASE_CTER"/>
    <property type="match status" value="1"/>
</dbReference>
<dbReference type="Pfam" id="PF13361">
    <property type="entry name" value="UvrD_C"/>
    <property type="match status" value="2"/>
</dbReference>
<comment type="caution">
    <text evidence="18">The sequence shown here is derived from an EMBL/GenBank/DDBJ whole genome shotgun (WGS) entry which is preliminary data.</text>
</comment>
<reference evidence="19" key="1">
    <citation type="submission" date="2017-09" db="EMBL/GenBank/DDBJ databases">
        <title>Depth-based differentiation of microbial function through sediment-hosted aquifers and enrichment of novel symbionts in the deep terrestrial subsurface.</title>
        <authorList>
            <person name="Probst A.J."/>
            <person name="Ladd B."/>
            <person name="Jarett J.K."/>
            <person name="Geller-Mcgrath D.E."/>
            <person name="Sieber C.M.K."/>
            <person name="Emerson J.B."/>
            <person name="Anantharaman K."/>
            <person name="Thomas B.C."/>
            <person name="Malmstrom R."/>
            <person name="Stieglmeier M."/>
            <person name="Klingl A."/>
            <person name="Woyke T."/>
            <person name="Ryan C.M."/>
            <person name="Banfield J.F."/>
        </authorList>
    </citation>
    <scope>NUCLEOTIDE SEQUENCE [LARGE SCALE GENOMIC DNA]</scope>
</reference>
<dbReference type="PANTHER" id="PTHR11070:SF59">
    <property type="entry name" value="DNA 3'-5' HELICASE"/>
    <property type="match status" value="1"/>
</dbReference>
<evidence type="ECO:0000256" key="2">
    <source>
        <dbReference type="ARBA" id="ARBA00022722"/>
    </source>
</evidence>
<dbReference type="AlphaFoldDB" id="A0A2M8LBQ9"/>
<feature type="binding site" evidence="15">
    <location>
        <begin position="35"/>
        <end position="42"/>
    </location>
    <ligand>
        <name>ATP</name>
        <dbReference type="ChEBI" id="CHEBI:30616"/>
    </ligand>
</feature>
<evidence type="ECO:0000313" key="19">
    <source>
        <dbReference type="Proteomes" id="UP000228700"/>
    </source>
</evidence>
<dbReference type="GO" id="GO:0033202">
    <property type="term" value="C:DNA helicase complex"/>
    <property type="evidence" value="ECO:0007669"/>
    <property type="project" value="TreeGrafter"/>
</dbReference>
<comment type="similarity">
    <text evidence="1">Belongs to the helicase family. UvrD subfamily.</text>
</comment>
<dbReference type="EMBL" id="PFEQ01000013">
    <property type="protein sequence ID" value="PJE74053.1"/>
    <property type="molecule type" value="Genomic_DNA"/>
</dbReference>
<comment type="catalytic activity">
    <reaction evidence="12">
        <text>Couples ATP hydrolysis with the unwinding of duplex DNA by translocating in the 3'-5' direction.</text>
        <dbReference type="EC" id="5.6.2.4"/>
    </reaction>
</comment>
<evidence type="ECO:0000256" key="12">
    <source>
        <dbReference type="ARBA" id="ARBA00034617"/>
    </source>
</evidence>
<keyword evidence="10" id="KW-0234">DNA repair</keyword>